<name>A0A0H4WPU0_9BACT</name>
<evidence type="ECO:0000256" key="4">
    <source>
        <dbReference type="ARBA" id="ARBA00032988"/>
    </source>
</evidence>
<dbReference type="AlphaFoldDB" id="A0A0H4WPU0"/>
<evidence type="ECO:0000313" key="9">
    <source>
        <dbReference type="Proteomes" id="UP000009026"/>
    </source>
</evidence>
<evidence type="ECO:0000256" key="3">
    <source>
        <dbReference type="ARBA" id="ARBA00014856"/>
    </source>
</evidence>
<feature type="domain" description="Metallo-beta-lactamase" evidence="7">
    <location>
        <begin position="16"/>
        <end position="240"/>
    </location>
</feature>
<evidence type="ECO:0000256" key="5">
    <source>
        <dbReference type="ARBA" id="ARBA00044690"/>
    </source>
</evidence>
<comment type="subunit">
    <text evidence="2">Homodimer.</text>
</comment>
<dbReference type="RefSeq" id="WP_002636973.1">
    <property type="nucleotide sequence ID" value="NZ_CP012109.1"/>
</dbReference>
<dbReference type="InterPro" id="IPR001279">
    <property type="entry name" value="Metallo-B-lactamas"/>
</dbReference>
<dbReference type="SUPFAM" id="SSF56281">
    <property type="entry name" value="Metallo-hydrolase/oxidoreductase"/>
    <property type="match status" value="1"/>
</dbReference>
<protein>
    <recommendedName>
        <fullName evidence="3">Metallo-beta-lactamase domain-containing protein 1</fullName>
    </recommendedName>
    <alternativeName>
        <fullName evidence="4">Endoribonuclease MBLAC1</fullName>
    </alternativeName>
</protein>
<dbReference type="EMBL" id="CP012109">
    <property type="protein sequence ID" value="AKQ63583.1"/>
    <property type="molecule type" value="Genomic_DNA"/>
</dbReference>
<dbReference type="PATRIC" id="fig|1297742.4.peg.503"/>
<evidence type="ECO:0000256" key="2">
    <source>
        <dbReference type="ARBA" id="ARBA00011738"/>
    </source>
</evidence>
<organism evidence="8 9">
    <name type="scientific">Pseudomyxococcus hansupus</name>
    <dbReference type="NCBI Taxonomy" id="1297742"/>
    <lineage>
        <taxon>Bacteria</taxon>
        <taxon>Pseudomonadati</taxon>
        <taxon>Myxococcota</taxon>
        <taxon>Myxococcia</taxon>
        <taxon>Myxococcales</taxon>
        <taxon>Cystobacterineae</taxon>
        <taxon>Myxococcaceae</taxon>
        <taxon>Pseudomyxococcus</taxon>
    </lineage>
</organism>
<gene>
    <name evidence="8" type="ORF">A176_000495</name>
</gene>
<comment type="subcellular location">
    <subcellularLocation>
        <location evidence="1">Cytoplasm</location>
        <location evidence="1">Cytosol</location>
    </subcellularLocation>
</comment>
<evidence type="ECO:0000259" key="7">
    <source>
        <dbReference type="SMART" id="SM00849"/>
    </source>
</evidence>
<sequence length="256" mass="28886">MFLNVLLQGSGFPRLRATVTLVQSQKRNILVDSGLCDDADRLVRALAERGLTPDDVDVVVATHLHYDHCGNHLLFRNAKYVVGAKDYVENAHFIRAYHQDSTPGKAATSELLRENYQTVKEFYVRSIVREVTRNIDFYNRVLEQDARFVPVEGSHWLTEEVEVLPTPGHTHGHISVVAHRARTESEGPPKKILVAGDALFTRKSLVENAERELQLAQDVERYSDTRQKLLSTYRHIIPGHDGLVDTAPGHPLEVLP</sequence>
<dbReference type="PANTHER" id="PTHR23200">
    <property type="entry name" value="METALLO-BETA-LACTAMASE DOMAIN-CONTAINING PROTEIN 1"/>
    <property type="match status" value="1"/>
</dbReference>
<evidence type="ECO:0000256" key="6">
    <source>
        <dbReference type="ARBA" id="ARBA00045869"/>
    </source>
</evidence>
<dbReference type="PANTHER" id="PTHR23200:SF48">
    <property type="entry name" value="METALLO-BETA-LACTAMASE DOMAIN-CONTAINING PROTEIN 1"/>
    <property type="match status" value="1"/>
</dbReference>
<proteinExistence type="predicted"/>
<reference evidence="8 9" key="1">
    <citation type="journal article" date="2016" name="PLoS ONE">
        <title>Complete Genome Sequence and Comparative Genomics of a Novel Myxobacterium Myxococcus hansupus.</title>
        <authorList>
            <person name="Sharma G."/>
            <person name="Narwani T."/>
            <person name="Subramanian S."/>
        </authorList>
    </citation>
    <scope>NUCLEOTIDE SEQUENCE [LARGE SCALE GENOMIC DNA]</scope>
    <source>
        <strain evidence="9">mixupus</strain>
    </source>
</reference>
<accession>A0A0H4WPU0</accession>
<keyword evidence="9" id="KW-1185">Reference proteome</keyword>
<dbReference type="STRING" id="1297742.A176_000495"/>
<dbReference type="KEGG" id="mym:A176_000495"/>
<dbReference type="InterPro" id="IPR036866">
    <property type="entry name" value="RibonucZ/Hydroxyglut_hydro"/>
</dbReference>
<dbReference type="InterPro" id="IPR039344">
    <property type="entry name" value="MBLAC1"/>
</dbReference>
<dbReference type="eggNOG" id="COG0491">
    <property type="taxonomic scope" value="Bacteria"/>
</dbReference>
<evidence type="ECO:0000313" key="8">
    <source>
        <dbReference type="EMBL" id="AKQ63583.1"/>
    </source>
</evidence>
<comment type="function">
    <text evidence="6">Endoribonuclease that catalyzes the hydrolysis of histone-coding pre-mRNA 3'-end. Involved in histone pre-mRNA processing during the S-phase of the cell cycle, which is required for entering/progressing through S-phase. Cleaves histone pre-mRNA at a major and a minor cleavage site after the 5'-ACCCA-3' and the 5'-ACCCACA-3' sequence, respectively, and located downstream of the stem-loop. May require the presence of the HDE element located at the histone pre-RNA 3'-end to avoid non-specific cleavage.</text>
</comment>
<dbReference type="OrthoDB" id="9773738at2"/>
<dbReference type="Gene3D" id="3.60.15.10">
    <property type="entry name" value="Ribonuclease Z/Hydroxyacylglutathione hydrolase-like"/>
    <property type="match status" value="1"/>
</dbReference>
<dbReference type="Proteomes" id="UP000009026">
    <property type="component" value="Chromosome"/>
</dbReference>
<dbReference type="Pfam" id="PF00753">
    <property type="entry name" value="Lactamase_B"/>
    <property type="match status" value="1"/>
</dbReference>
<comment type="catalytic activity">
    <reaction evidence="5">
        <text>a ribonucleotidyl-ribonucleotide-RNA + H2O = a 3'-end ribonucleotide-RNA + a 5'-end 5'-phospho-ribonucleoside-RNA + H(+)</text>
        <dbReference type="Rhea" id="RHEA:68096"/>
        <dbReference type="Rhea" id="RHEA-COMP:15179"/>
        <dbReference type="Rhea" id="RHEA-COMP:17355"/>
        <dbReference type="Rhea" id="RHEA-COMP:17428"/>
        <dbReference type="ChEBI" id="CHEBI:15377"/>
        <dbReference type="ChEBI" id="CHEBI:15378"/>
        <dbReference type="ChEBI" id="CHEBI:74896"/>
        <dbReference type="ChEBI" id="CHEBI:138282"/>
        <dbReference type="ChEBI" id="CHEBI:173118"/>
    </reaction>
    <physiologicalReaction direction="left-to-right" evidence="5">
        <dbReference type="Rhea" id="RHEA:68097"/>
    </physiologicalReaction>
</comment>
<dbReference type="GO" id="GO:0005829">
    <property type="term" value="C:cytosol"/>
    <property type="evidence" value="ECO:0007669"/>
    <property type="project" value="UniProtKB-SubCell"/>
</dbReference>
<evidence type="ECO:0000256" key="1">
    <source>
        <dbReference type="ARBA" id="ARBA00004514"/>
    </source>
</evidence>
<dbReference type="SMART" id="SM00849">
    <property type="entry name" value="Lactamase_B"/>
    <property type="match status" value="1"/>
</dbReference>